<comment type="caution">
    <text evidence="2">The sequence shown here is derived from an EMBL/GenBank/DDBJ whole genome shotgun (WGS) entry which is preliminary data.</text>
</comment>
<proteinExistence type="predicted"/>
<keyword evidence="3" id="KW-1185">Reference proteome</keyword>
<evidence type="ECO:0000256" key="1">
    <source>
        <dbReference type="SAM" id="MobiDB-lite"/>
    </source>
</evidence>
<organism evidence="2 3">
    <name type="scientific">Henosepilachna vigintioctopunctata</name>
    <dbReference type="NCBI Taxonomy" id="420089"/>
    <lineage>
        <taxon>Eukaryota</taxon>
        <taxon>Metazoa</taxon>
        <taxon>Ecdysozoa</taxon>
        <taxon>Arthropoda</taxon>
        <taxon>Hexapoda</taxon>
        <taxon>Insecta</taxon>
        <taxon>Pterygota</taxon>
        <taxon>Neoptera</taxon>
        <taxon>Endopterygota</taxon>
        <taxon>Coleoptera</taxon>
        <taxon>Polyphaga</taxon>
        <taxon>Cucujiformia</taxon>
        <taxon>Coccinelloidea</taxon>
        <taxon>Coccinellidae</taxon>
        <taxon>Epilachninae</taxon>
        <taxon>Epilachnini</taxon>
        <taxon>Henosepilachna</taxon>
    </lineage>
</organism>
<evidence type="ECO:0000313" key="2">
    <source>
        <dbReference type="EMBL" id="KAK9870447.1"/>
    </source>
</evidence>
<feature type="region of interest" description="Disordered" evidence="1">
    <location>
        <begin position="230"/>
        <end position="255"/>
    </location>
</feature>
<gene>
    <name evidence="2" type="ORF">WA026_008012</name>
</gene>
<accession>A0AAW1TIF2</accession>
<reference evidence="2 3" key="1">
    <citation type="submission" date="2023-03" db="EMBL/GenBank/DDBJ databases">
        <title>Genome insight into feeding habits of ladybird beetles.</title>
        <authorList>
            <person name="Li H.-S."/>
            <person name="Huang Y.-H."/>
            <person name="Pang H."/>
        </authorList>
    </citation>
    <scope>NUCLEOTIDE SEQUENCE [LARGE SCALE GENOMIC DNA]</scope>
    <source>
        <strain evidence="2">SYSU_2023b</strain>
        <tissue evidence="2">Whole body</tissue>
    </source>
</reference>
<evidence type="ECO:0008006" key="4">
    <source>
        <dbReference type="Google" id="ProtNLM"/>
    </source>
</evidence>
<name>A0AAW1TIF2_9CUCU</name>
<sequence>MFYDFHLLRRQNEGRFSIAWAAATRGIPTTTREFGIKRIYDLNIILLCEETMEYLQCVSTDPKKRLSLRMTIFLIRGTILLFNKQVCLFQDELAAFFTKIRVPSLITRDVIPSQRDFETPPTPVIKGKRKRKPVKAAEGSMALEEFLRLGQEQDVNIELEPLIDIDDRRRRLQLVEEQPLLKLGVSDDILGDFGVVPMVPPPVREPEKVPSEGGSEKTMLEKIEELLAAEEEQDQLKPTRLKRKKRSSSTDASPKIIQVEAMVHRAVEEEEKGTAVEPTVIEKIEDKMESEMMEEKTFGPEVKRTEITEERKTMEQIQIVEQSVEKESTRLPEKPISTKKAVIRRVTDEDIEKTSQKSEEERKKKKQLVDKYLLIKFKKQKRVLHLDDYDKNYEFKEEFKIDIYNERFLDANLRNKVISKFTKIDLIEPVEVARGVRREGISSSQHSDELRLNPKLSPFSTPLDTKALSTPQLITDSSKLFATIEPVQSTPFREDVSMAQKILYDESRVIMEDVVQEKHEKIKDKFAPEFLVEEMLLELEKKPTTLTKIKDVESCTITESFISSKTSEEQKIRMKIIINKIEQWDKSHGDLTFDDLIPTPKNKRNAALAFGDLLALSKDGYVTLFPEENSSILKNVEKGKLLQ</sequence>
<dbReference type="EMBL" id="JARQZJ010000003">
    <property type="protein sequence ID" value="KAK9870447.1"/>
    <property type="molecule type" value="Genomic_DNA"/>
</dbReference>
<dbReference type="AlphaFoldDB" id="A0AAW1TIF2"/>
<dbReference type="Proteomes" id="UP001431783">
    <property type="component" value="Unassembled WGS sequence"/>
</dbReference>
<protein>
    <recommendedName>
        <fullName evidence="4">Rad21/Rec8-like protein N-terminal domain-containing protein</fullName>
    </recommendedName>
</protein>
<evidence type="ECO:0000313" key="3">
    <source>
        <dbReference type="Proteomes" id="UP001431783"/>
    </source>
</evidence>